<protein>
    <submittedName>
        <fullName evidence="2">DUF2550 domain-containing protein</fullName>
    </submittedName>
</protein>
<evidence type="ECO:0000256" key="1">
    <source>
        <dbReference type="SAM" id="Phobius"/>
    </source>
</evidence>
<sequence length="146" mass="15916">MDFLLVLDVLGAILLLAVLGLAALAIRRRMIQRRGGTFDCSMRKRSRPAPKGWMLGVGRYATDTVEWYRVFSYSPRPRQVIERRDIVVLSRRAPDAAEALALLPGAVIVECTSGGQTLELGMSADALTGFLAWLEAAPPGQHPVVA</sequence>
<keyword evidence="3" id="KW-1185">Reference proteome</keyword>
<comment type="caution">
    <text evidence="2">The sequence shown here is derived from an EMBL/GenBank/DDBJ whole genome shotgun (WGS) entry which is preliminary data.</text>
</comment>
<organism evidence="2 3">
    <name type="scientific">Motilibacter deserti</name>
    <dbReference type="NCBI Taxonomy" id="2714956"/>
    <lineage>
        <taxon>Bacteria</taxon>
        <taxon>Bacillati</taxon>
        <taxon>Actinomycetota</taxon>
        <taxon>Actinomycetes</taxon>
        <taxon>Motilibacterales</taxon>
        <taxon>Motilibacteraceae</taxon>
        <taxon>Motilibacter</taxon>
    </lineage>
</organism>
<dbReference type="RefSeq" id="WP_166279740.1">
    <property type="nucleotide sequence ID" value="NZ_JAANNP010000002.1"/>
</dbReference>
<accession>A0ABX0GUS8</accession>
<name>A0ABX0GUS8_9ACTN</name>
<proteinExistence type="predicted"/>
<dbReference type="InterPro" id="IPR019675">
    <property type="entry name" value="DUF2550"/>
</dbReference>
<gene>
    <name evidence="2" type="ORF">G9H71_06350</name>
</gene>
<dbReference type="Pfam" id="PF10739">
    <property type="entry name" value="DUF2550"/>
    <property type="match status" value="1"/>
</dbReference>
<feature type="transmembrane region" description="Helical" evidence="1">
    <location>
        <begin position="6"/>
        <end position="26"/>
    </location>
</feature>
<evidence type="ECO:0000313" key="2">
    <source>
        <dbReference type="EMBL" id="NHC13400.1"/>
    </source>
</evidence>
<dbReference type="EMBL" id="JAANNP010000002">
    <property type="protein sequence ID" value="NHC13400.1"/>
    <property type="molecule type" value="Genomic_DNA"/>
</dbReference>
<reference evidence="2 3" key="1">
    <citation type="submission" date="2020-03" db="EMBL/GenBank/DDBJ databases">
        <title>Two novel Motilibacter sp.</title>
        <authorList>
            <person name="Liu S."/>
        </authorList>
    </citation>
    <scope>NUCLEOTIDE SEQUENCE [LARGE SCALE GENOMIC DNA]</scope>
    <source>
        <strain evidence="2 3">E257</strain>
    </source>
</reference>
<evidence type="ECO:0000313" key="3">
    <source>
        <dbReference type="Proteomes" id="UP000800981"/>
    </source>
</evidence>
<keyword evidence="1" id="KW-1133">Transmembrane helix</keyword>
<dbReference type="Proteomes" id="UP000800981">
    <property type="component" value="Unassembled WGS sequence"/>
</dbReference>
<keyword evidence="1" id="KW-0472">Membrane</keyword>
<keyword evidence="1" id="KW-0812">Transmembrane</keyword>